<dbReference type="EMBL" id="CM003371">
    <property type="protein sequence ID" value="KOM31195.1"/>
    <property type="molecule type" value="Genomic_DNA"/>
</dbReference>
<reference evidence="2" key="1">
    <citation type="journal article" date="2015" name="Proc. Natl. Acad. Sci. U.S.A.">
        <title>Genome sequencing of adzuki bean (Vigna angularis) provides insight into high starch and low fat accumulation and domestication.</title>
        <authorList>
            <person name="Yang K."/>
            <person name="Tian Z."/>
            <person name="Chen C."/>
            <person name="Luo L."/>
            <person name="Zhao B."/>
            <person name="Wang Z."/>
            <person name="Yu L."/>
            <person name="Li Y."/>
            <person name="Sun Y."/>
            <person name="Li W."/>
            <person name="Chen Y."/>
            <person name="Li Y."/>
            <person name="Zhang Y."/>
            <person name="Ai D."/>
            <person name="Zhao J."/>
            <person name="Shang C."/>
            <person name="Ma Y."/>
            <person name="Wu B."/>
            <person name="Wang M."/>
            <person name="Gao L."/>
            <person name="Sun D."/>
            <person name="Zhang P."/>
            <person name="Guo F."/>
            <person name="Wang W."/>
            <person name="Li Y."/>
            <person name="Wang J."/>
            <person name="Varshney R.K."/>
            <person name="Wang J."/>
            <person name="Ling H.Q."/>
            <person name="Wan P."/>
        </authorList>
    </citation>
    <scope>NUCLEOTIDE SEQUENCE</scope>
    <source>
        <strain evidence="2">cv. Jingnong 6</strain>
    </source>
</reference>
<accession>A0A0L9TKX0</accession>
<sequence length="115" mass="13025">MMFFSDPGWAKGLCLTTHLSTESFNVEKVVVVRDDDDDDGACGLPLWESMSIAAVGAIDLDKSETVKFEMKPNWVKVVNLVFIYRVIGERICGRILSFRKGCKCWGFKTMEDQNH</sequence>
<evidence type="ECO:0000313" key="2">
    <source>
        <dbReference type="Proteomes" id="UP000053144"/>
    </source>
</evidence>
<dbReference type="Gramene" id="KOM31195">
    <property type="protein sequence ID" value="KOM31195"/>
    <property type="gene ID" value="LR48_Vigan01g075000"/>
</dbReference>
<proteinExistence type="predicted"/>
<dbReference type="AlphaFoldDB" id="A0A0L9TKX0"/>
<gene>
    <name evidence="1" type="ORF">LR48_Vigan01g075000</name>
</gene>
<protein>
    <submittedName>
        <fullName evidence="1">Uncharacterized protein</fullName>
    </submittedName>
</protein>
<evidence type="ECO:0000313" key="1">
    <source>
        <dbReference type="EMBL" id="KOM31195.1"/>
    </source>
</evidence>
<name>A0A0L9TKX0_PHAAN</name>
<dbReference type="Proteomes" id="UP000053144">
    <property type="component" value="Chromosome 1"/>
</dbReference>
<organism evidence="1 2">
    <name type="scientific">Phaseolus angularis</name>
    <name type="common">Azuki bean</name>
    <name type="synonym">Vigna angularis</name>
    <dbReference type="NCBI Taxonomy" id="3914"/>
    <lineage>
        <taxon>Eukaryota</taxon>
        <taxon>Viridiplantae</taxon>
        <taxon>Streptophyta</taxon>
        <taxon>Embryophyta</taxon>
        <taxon>Tracheophyta</taxon>
        <taxon>Spermatophyta</taxon>
        <taxon>Magnoliopsida</taxon>
        <taxon>eudicotyledons</taxon>
        <taxon>Gunneridae</taxon>
        <taxon>Pentapetalae</taxon>
        <taxon>rosids</taxon>
        <taxon>fabids</taxon>
        <taxon>Fabales</taxon>
        <taxon>Fabaceae</taxon>
        <taxon>Papilionoideae</taxon>
        <taxon>50 kb inversion clade</taxon>
        <taxon>NPAAA clade</taxon>
        <taxon>indigoferoid/millettioid clade</taxon>
        <taxon>Phaseoleae</taxon>
        <taxon>Vigna</taxon>
    </lineage>
</organism>